<dbReference type="EMBL" id="VYZN01000064">
    <property type="protein sequence ID" value="KAE9525097.1"/>
    <property type="molecule type" value="Genomic_DNA"/>
</dbReference>
<accession>A0A6G0T5C3</accession>
<proteinExistence type="predicted"/>
<protein>
    <submittedName>
        <fullName evidence="1">Uncharacterized protein</fullName>
    </submittedName>
</protein>
<reference evidence="1 2" key="1">
    <citation type="submission" date="2019-08" db="EMBL/GenBank/DDBJ databases">
        <title>The genome of the soybean aphid Biotype 1, its phylome, world population structure and adaptation to the North American continent.</title>
        <authorList>
            <person name="Giordano R."/>
            <person name="Donthu R.K."/>
            <person name="Hernandez A.G."/>
            <person name="Wright C.L."/>
            <person name="Zimin A.V."/>
        </authorList>
    </citation>
    <scope>NUCLEOTIDE SEQUENCE [LARGE SCALE GENOMIC DNA]</scope>
    <source>
        <tissue evidence="1">Whole aphids</tissue>
    </source>
</reference>
<dbReference type="Proteomes" id="UP000475862">
    <property type="component" value="Unassembled WGS sequence"/>
</dbReference>
<keyword evidence="2" id="KW-1185">Reference proteome</keyword>
<organism evidence="1 2">
    <name type="scientific">Aphis glycines</name>
    <name type="common">Soybean aphid</name>
    <dbReference type="NCBI Taxonomy" id="307491"/>
    <lineage>
        <taxon>Eukaryota</taxon>
        <taxon>Metazoa</taxon>
        <taxon>Ecdysozoa</taxon>
        <taxon>Arthropoda</taxon>
        <taxon>Hexapoda</taxon>
        <taxon>Insecta</taxon>
        <taxon>Pterygota</taxon>
        <taxon>Neoptera</taxon>
        <taxon>Paraneoptera</taxon>
        <taxon>Hemiptera</taxon>
        <taxon>Sternorrhyncha</taxon>
        <taxon>Aphidomorpha</taxon>
        <taxon>Aphidoidea</taxon>
        <taxon>Aphididae</taxon>
        <taxon>Aphidini</taxon>
        <taxon>Aphis</taxon>
        <taxon>Aphis</taxon>
    </lineage>
</organism>
<gene>
    <name evidence="1" type="ORF">AGLY_014511</name>
</gene>
<name>A0A6G0T5C3_APHGL</name>
<comment type="caution">
    <text evidence="1">The sequence shown here is derived from an EMBL/GenBank/DDBJ whole genome shotgun (WGS) entry which is preliminary data.</text>
</comment>
<sequence>MILITVKLYYLIQMIKSKINKIVKKPTRENKYCLNKQQLNQQKFSKNSMITRGIKEGDITVLEFAPTCCNCCVCGDTGVDTKPLSWLASSSATDSLRLPELNTEEFTELVLQNSQQLPENKISRETERDIAYQETLFTKLGLISTTAAMAMLFCPGVIATTTRYDSDICVLTVAGPDARYRLDRGRLVDNGGRAEDCTRT</sequence>
<dbReference type="AlphaFoldDB" id="A0A6G0T5C3"/>
<evidence type="ECO:0000313" key="1">
    <source>
        <dbReference type="EMBL" id="KAE9525097.1"/>
    </source>
</evidence>
<evidence type="ECO:0000313" key="2">
    <source>
        <dbReference type="Proteomes" id="UP000475862"/>
    </source>
</evidence>